<keyword evidence="5" id="KW-0997">Cell inner membrane</keyword>
<name>A0A1V9DLM2_9GAMM</name>
<keyword evidence="1 5" id="KW-1003">Cell membrane</keyword>
<dbReference type="Pfam" id="PF06305">
    <property type="entry name" value="LapA_dom"/>
    <property type="match status" value="1"/>
</dbReference>
<evidence type="ECO:0000256" key="4">
    <source>
        <dbReference type="ARBA" id="ARBA00023136"/>
    </source>
</evidence>
<comment type="caution">
    <text evidence="8">The sequence shown here is derived from an EMBL/GenBank/DDBJ whole genome shotgun (WGS) entry which is preliminary data.</text>
</comment>
<dbReference type="Proteomes" id="UP000192769">
    <property type="component" value="Unassembled WGS sequence"/>
</dbReference>
<dbReference type="HAMAP" id="MF_01948">
    <property type="entry name" value="LPS_assembly_LapA"/>
    <property type="match status" value="1"/>
</dbReference>
<dbReference type="InterPro" id="IPR032906">
    <property type="entry name" value="LapA"/>
</dbReference>
<keyword evidence="4 5" id="KW-0472">Membrane</keyword>
<organism evidence="8 9">
    <name type="scientific">Pantoea latae</name>
    <dbReference type="NCBI Taxonomy" id="1964541"/>
    <lineage>
        <taxon>Bacteria</taxon>
        <taxon>Pseudomonadati</taxon>
        <taxon>Pseudomonadota</taxon>
        <taxon>Gammaproteobacteria</taxon>
        <taxon>Enterobacterales</taxon>
        <taxon>Erwiniaceae</taxon>
        <taxon>Pantoea</taxon>
    </lineage>
</organism>
<reference evidence="8 9" key="1">
    <citation type="submission" date="2017-02" db="EMBL/GenBank/DDBJ databases">
        <title>Whole genome shotgun sequence of Pantoea agglomerans strain AS1 isolated from a cycad, Zamia floridana in Central Florida, USA.</title>
        <authorList>
            <person name="Lata P."/>
            <person name="Govindarajan S."/>
            <person name="Qi F."/>
            <person name="Li J.-L."/>
            <person name="Maurya S.K."/>
            <person name="Sahoo M.K."/>
        </authorList>
    </citation>
    <scope>NUCLEOTIDE SEQUENCE [LARGE SCALE GENOMIC DNA]</scope>
    <source>
        <strain evidence="8 9">AS1</strain>
    </source>
</reference>
<evidence type="ECO:0000313" key="8">
    <source>
        <dbReference type="EMBL" id="OQP34749.1"/>
    </source>
</evidence>
<feature type="domain" description="Lipopolysaccharide assembly protein A" evidence="7">
    <location>
        <begin position="24"/>
        <end position="86"/>
    </location>
</feature>
<keyword evidence="9" id="KW-1185">Reference proteome</keyword>
<dbReference type="InterPro" id="IPR010445">
    <property type="entry name" value="LapA_dom"/>
</dbReference>
<comment type="subcellular location">
    <subcellularLocation>
        <location evidence="5">Cell inner membrane</location>
        <topology evidence="5">Single-pass membrane protein</topology>
    </subcellularLocation>
</comment>
<proteinExistence type="inferred from homology"/>
<keyword evidence="3 5" id="KW-1133">Transmembrane helix</keyword>
<gene>
    <name evidence="5" type="primary">lapA</name>
    <name evidence="8" type="ORF">B2J69_08040</name>
</gene>
<evidence type="ECO:0000256" key="3">
    <source>
        <dbReference type="ARBA" id="ARBA00022989"/>
    </source>
</evidence>
<feature type="region of interest" description="Disordered" evidence="6">
    <location>
        <begin position="82"/>
        <end position="102"/>
    </location>
</feature>
<dbReference type="GO" id="GO:0005886">
    <property type="term" value="C:plasma membrane"/>
    <property type="evidence" value="ECO:0007669"/>
    <property type="project" value="UniProtKB-SubCell"/>
</dbReference>
<evidence type="ECO:0000256" key="6">
    <source>
        <dbReference type="SAM" id="MobiDB-lite"/>
    </source>
</evidence>
<sequence length="102" mass="11337">MKYLLIFLVVLVIFIISVTLGAHNDQVITFNYLLAQGEFRISTLLGALFGAGFVLGWAICGLFWLRVRVSLGHAQRKIKRMQSQLDKSNPPVTTSTTVAGRE</sequence>
<dbReference type="EMBL" id="MWUE01000011">
    <property type="protein sequence ID" value="OQP34749.1"/>
    <property type="molecule type" value="Genomic_DNA"/>
</dbReference>
<feature type="transmembrane region" description="Helical" evidence="5">
    <location>
        <begin position="45"/>
        <end position="67"/>
    </location>
</feature>
<keyword evidence="2 5" id="KW-0812">Transmembrane</keyword>
<comment type="similarity">
    <text evidence="5">Belongs to the LapA family.</text>
</comment>
<dbReference type="OrthoDB" id="7064015at2"/>
<dbReference type="AlphaFoldDB" id="A0A1V9DLM2"/>
<evidence type="ECO:0000313" key="9">
    <source>
        <dbReference type="Proteomes" id="UP000192769"/>
    </source>
</evidence>
<comment type="caution">
    <text evidence="5">Lacks conserved residue(s) required for the propagation of feature annotation.</text>
</comment>
<comment type="function">
    <text evidence="5">Involved in the assembly of lipopolysaccharide (LPS).</text>
</comment>
<evidence type="ECO:0000256" key="1">
    <source>
        <dbReference type="ARBA" id="ARBA00022475"/>
    </source>
</evidence>
<accession>A0A1V9DLM2</accession>
<evidence type="ECO:0000256" key="2">
    <source>
        <dbReference type="ARBA" id="ARBA00022692"/>
    </source>
</evidence>
<evidence type="ECO:0000259" key="7">
    <source>
        <dbReference type="Pfam" id="PF06305"/>
    </source>
</evidence>
<evidence type="ECO:0000256" key="5">
    <source>
        <dbReference type="HAMAP-Rule" id="MF_01948"/>
    </source>
</evidence>
<dbReference type="RefSeq" id="WP_081138115.1">
    <property type="nucleotide sequence ID" value="NZ_MWUE01000011.1"/>
</dbReference>
<dbReference type="GO" id="GO:0008653">
    <property type="term" value="P:lipopolysaccharide metabolic process"/>
    <property type="evidence" value="ECO:0007669"/>
    <property type="project" value="InterPro"/>
</dbReference>
<protein>
    <recommendedName>
        <fullName evidence="5">Lipopolysaccharide assembly protein A</fullName>
    </recommendedName>
</protein>